<accession>X1FUV5</accession>
<reference evidence="3" key="1">
    <citation type="journal article" date="2014" name="Front. Microbiol.">
        <title>High frequency of phylogenetically diverse reductive dehalogenase-homologous genes in deep subseafloor sedimentary metagenomes.</title>
        <authorList>
            <person name="Kawai M."/>
            <person name="Futagami T."/>
            <person name="Toyoda A."/>
            <person name="Takaki Y."/>
            <person name="Nishi S."/>
            <person name="Hori S."/>
            <person name="Arai W."/>
            <person name="Tsubouchi T."/>
            <person name="Morono Y."/>
            <person name="Uchiyama I."/>
            <person name="Ito T."/>
            <person name="Fujiyama A."/>
            <person name="Inagaki F."/>
            <person name="Takami H."/>
        </authorList>
    </citation>
    <scope>NUCLEOTIDE SEQUENCE</scope>
    <source>
        <strain evidence="3">Expedition CK06-06</strain>
    </source>
</reference>
<proteinExistence type="predicted"/>
<dbReference type="InterPro" id="IPR050345">
    <property type="entry name" value="Aliph_Amidase/BUP"/>
</dbReference>
<dbReference type="GO" id="GO:0016811">
    <property type="term" value="F:hydrolase activity, acting on carbon-nitrogen (but not peptide) bonds, in linear amides"/>
    <property type="evidence" value="ECO:0007669"/>
    <property type="project" value="TreeGrafter"/>
</dbReference>
<dbReference type="Pfam" id="PF00795">
    <property type="entry name" value="CN_hydrolase"/>
    <property type="match status" value="1"/>
</dbReference>
<evidence type="ECO:0000313" key="3">
    <source>
        <dbReference type="EMBL" id="GAH36325.1"/>
    </source>
</evidence>
<gene>
    <name evidence="3" type="ORF">S03H2_13289</name>
</gene>
<keyword evidence="1" id="KW-0378">Hydrolase</keyword>
<evidence type="ECO:0000259" key="2">
    <source>
        <dbReference type="PROSITE" id="PS50263"/>
    </source>
</evidence>
<name>X1FUV5_9ZZZZ</name>
<dbReference type="AlphaFoldDB" id="X1FUV5"/>
<dbReference type="Gene3D" id="3.60.110.10">
    <property type="entry name" value="Carbon-nitrogen hydrolase"/>
    <property type="match status" value="1"/>
</dbReference>
<dbReference type="InterPro" id="IPR003010">
    <property type="entry name" value="C-N_Hydrolase"/>
</dbReference>
<feature type="domain" description="CN hydrolase" evidence="2">
    <location>
        <begin position="4"/>
        <end position="253"/>
    </location>
</feature>
<dbReference type="PANTHER" id="PTHR43674">
    <property type="entry name" value="NITRILASE C965.09-RELATED"/>
    <property type="match status" value="1"/>
</dbReference>
<comment type="caution">
    <text evidence="3">The sequence shown here is derived from an EMBL/GenBank/DDBJ whole genome shotgun (WGS) entry which is preliminary data.</text>
</comment>
<organism evidence="3">
    <name type="scientific">marine sediment metagenome</name>
    <dbReference type="NCBI Taxonomy" id="412755"/>
    <lineage>
        <taxon>unclassified sequences</taxon>
        <taxon>metagenomes</taxon>
        <taxon>ecological metagenomes</taxon>
    </lineage>
</organism>
<sequence>MRKLRVAAVSTRNWVGEADRSIKNMARWARKAAGEGAELICFPELGVNGYLWSDYVWDIAETVPGPSTDKLVELAGEVGAVLCFGIAEREADIVYNTQVLVRGDGIIGRQRKIHMPGREYLYWRSGFAIDTFDIGKARLGITICYDSLFSEMCRTLFFKGAEVLIMPFAYATGPRSKFPERDISALTYRVHCNSNGCYGIVVNNAGSRKKSRRDPFDRKFPGWAGVFGPDGSIVAFTRQRGNAQAMVLADLDPKAIAKRRRGTYFVPRCLRPDMYCGIEGHQP</sequence>
<evidence type="ECO:0000256" key="1">
    <source>
        <dbReference type="ARBA" id="ARBA00022801"/>
    </source>
</evidence>
<dbReference type="PANTHER" id="PTHR43674:SF2">
    <property type="entry name" value="BETA-UREIDOPROPIONASE"/>
    <property type="match status" value="1"/>
</dbReference>
<protein>
    <recommendedName>
        <fullName evidence="2">CN hydrolase domain-containing protein</fullName>
    </recommendedName>
</protein>
<dbReference type="InterPro" id="IPR036526">
    <property type="entry name" value="C-N_Hydrolase_sf"/>
</dbReference>
<dbReference type="EMBL" id="BARU01006746">
    <property type="protein sequence ID" value="GAH36325.1"/>
    <property type="molecule type" value="Genomic_DNA"/>
</dbReference>
<dbReference type="SUPFAM" id="SSF56317">
    <property type="entry name" value="Carbon-nitrogen hydrolase"/>
    <property type="match status" value="1"/>
</dbReference>
<dbReference type="PROSITE" id="PS50263">
    <property type="entry name" value="CN_HYDROLASE"/>
    <property type="match status" value="1"/>
</dbReference>
<dbReference type="CDD" id="cd07197">
    <property type="entry name" value="nitrilase"/>
    <property type="match status" value="1"/>
</dbReference>